<dbReference type="AlphaFoldDB" id="A0A8C8Z0E7"/>
<name>A0A8C8Z0E7_PROSS</name>
<keyword evidence="2" id="KW-1185">Reference proteome</keyword>
<proteinExistence type="predicted"/>
<dbReference type="GeneTree" id="ENSGT00550000076264"/>
<protein>
    <submittedName>
        <fullName evidence="1">Uncharacterized protein</fullName>
    </submittedName>
</protein>
<evidence type="ECO:0000313" key="2">
    <source>
        <dbReference type="Proteomes" id="UP000694414"/>
    </source>
</evidence>
<dbReference type="Ensembl" id="ENSPSMT00000011722.1">
    <property type="protein sequence ID" value="ENSPSMP00000010007.1"/>
    <property type="gene ID" value="ENSPSMG00000007305.1"/>
</dbReference>
<evidence type="ECO:0000313" key="1">
    <source>
        <dbReference type="Ensembl" id="ENSPSMP00000010007.1"/>
    </source>
</evidence>
<accession>A0A8C8Z0E7</accession>
<organism evidence="1 2">
    <name type="scientific">Prolemur simus</name>
    <name type="common">Greater bamboo lemur</name>
    <name type="synonym">Hapalemur simus</name>
    <dbReference type="NCBI Taxonomy" id="1328070"/>
    <lineage>
        <taxon>Eukaryota</taxon>
        <taxon>Metazoa</taxon>
        <taxon>Chordata</taxon>
        <taxon>Craniata</taxon>
        <taxon>Vertebrata</taxon>
        <taxon>Euteleostomi</taxon>
        <taxon>Mammalia</taxon>
        <taxon>Eutheria</taxon>
        <taxon>Euarchontoglires</taxon>
        <taxon>Primates</taxon>
        <taxon>Strepsirrhini</taxon>
        <taxon>Lemuriformes</taxon>
        <taxon>Lemuridae</taxon>
        <taxon>Prolemur</taxon>
    </lineage>
</organism>
<reference evidence="1" key="1">
    <citation type="submission" date="2025-08" db="UniProtKB">
        <authorList>
            <consortium name="Ensembl"/>
        </authorList>
    </citation>
    <scope>IDENTIFICATION</scope>
</reference>
<sequence>LFVNITPKKGAKCASIIPHRRNQISLEKWIPVLEQGKDKINLEHRVPEYKKVKKDTISLI</sequence>
<dbReference type="Proteomes" id="UP000694414">
    <property type="component" value="Unplaced"/>
</dbReference>
<reference evidence="1" key="2">
    <citation type="submission" date="2025-09" db="UniProtKB">
        <authorList>
            <consortium name="Ensembl"/>
        </authorList>
    </citation>
    <scope>IDENTIFICATION</scope>
</reference>